<sequence>MTAREATRYFRKREEWRVTDLLMNPMVLMLVIPLLVMLIIPKAFMLHINNSMYRMTANDPQLQKEMEQMQLPKMDMPDMGEMMANLFSGGAPKKKKAVMGSIQKKK</sequence>
<keyword evidence="6 7" id="KW-0472">Membrane</keyword>
<feature type="domain" description="ER membrane protein complex subunit 7 beta-sandwich" evidence="8">
    <location>
        <begin position="2"/>
        <end position="29"/>
    </location>
</feature>
<dbReference type="WBParaSite" id="Hba_02259">
    <property type="protein sequence ID" value="Hba_02259"/>
    <property type="gene ID" value="Hba_02259"/>
</dbReference>
<comment type="subcellular location">
    <subcellularLocation>
        <location evidence="1">Membrane</location>
        <topology evidence="1">Single-pass membrane protein</topology>
    </subcellularLocation>
</comment>
<dbReference type="PANTHER" id="PTHR13605:SF4">
    <property type="entry name" value="ER MEMBRANE PROTEIN COMPLEX SUBUNIT 7"/>
    <property type="match status" value="1"/>
</dbReference>
<evidence type="ECO:0000256" key="1">
    <source>
        <dbReference type="ARBA" id="ARBA00004167"/>
    </source>
</evidence>
<dbReference type="InterPro" id="IPR039163">
    <property type="entry name" value="EMC7"/>
</dbReference>
<evidence type="ECO:0000256" key="3">
    <source>
        <dbReference type="ARBA" id="ARBA00022692"/>
    </source>
</evidence>
<dbReference type="Proteomes" id="UP000095283">
    <property type="component" value="Unplaced"/>
</dbReference>
<keyword evidence="5 7" id="KW-1133">Transmembrane helix</keyword>
<dbReference type="Pfam" id="PF09430">
    <property type="entry name" value="EMC7_beta-sandw"/>
    <property type="match status" value="1"/>
</dbReference>
<name>A0A1I7WC21_HETBA</name>
<dbReference type="PANTHER" id="PTHR13605">
    <property type="entry name" value="ER MEMBRANE PROTEIN COMPLEX SUBUNIT 7"/>
    <property type="match status" value="1"/>
</dbReference>
<dbReference type="GO" id="GO:0072546">
    <property type="term" value="C:EMC complex"/>
    <property type="evidence" value="ECO:0007669"/>
    <property type="project" value="TreeGrafter"/>
</dbReference>
<evidence type="ECO:0000256" key="7">
    <source>
        <dbReference type="SAM" id="Phobius"/>
    </source>
</evidence>
<evidence type="ECO:0000256" key="2">
    <source>
        <dbReference type="ARBA" id="ARBA00008880"/>
    </source>
</evidence>
<evidence type="ECO:0000313" key="10">
    <source>
        <dbReference type="WBParaSite" id="Hba_02259"/>
    </source>
</evidence>
<protein>
    <submittedName>
        <fullName evidence="10">DUF2012 domain-containing protein</fullName>
    </submittedName>
</protein>
<keyword evidence="9" id="KW-1185">Reference proteome</keyword>
<evidence type="ECO:0000256" key="4">
    <source>
        <dbReference type="ARBA" id="ARBA00022729"/>
    </source>
</evidence>
<keyword evidence="4" id="KW-0732">Signal</keyword>
<evidence type="ECO:0000259" key="8">
    <source>
        <dbReference type="Pfam" id="PF09430"/>
    </source>
</evidence>
<evidence type="ECO:0000256" key="5">
    <source>
        <dbReference type="ARBA" id="ARBA00022989"/>
    </source>
</evidence>
<dbReference type="AlphaFoldDB" id="A0A1I7WC21"/>
<comment type="similarity">
    <text evidence="2">Belongs to the EMC7 family.</text>
</comment>
<reference evidence="10" key="1">
    <citation type="submission" date="2016-11" db="UniProtKB">
        <authorList>
            <consortium name="WormBaseParasite"/>
        </authorList>
    </citation>
    <scope>IDENTIFICATION</scope>
</reference>
<feature type="transmembrane region" description="Helical" evidence="7">
    <location>
        <begin position="21"/>
        <end position="40"/>
    </location>
</feature>
<evidence type="ECO:0000313" key="9">
    <source>
        <dbReference type="Proteomes" id="UP000095283"/>
    </source>
</evidence>
<evidence type="ECO:0000256" key="6">
    <source>
        <dbReference type="ARBA" id="ARBA00023136"/>
    </source>
</evidence>
<dbReference type="InterPro" id="IPR019008">
    <property type="entry name" value="Beta_sandwich_EMC7"/>
</dbReference>
<accession>A0A1I7WC21</accession>
<organism evidence="9 10">
    <name type="scientific">Heterorhabditis bacteriophora</name>
    <name type="common">Entomopathogenic nematode worm</name>
    <dbReference type="NCBI Taxonomy" id="37862"/>
    <lineage>
        <taxon>Eukaryota</taxon>
        <taxon>Metazoa</taxon>
        <taxon>Ecdysozoa</taxon>
        <taxon>Nematoda</taxon>
        <taxon>Chromadorea</taxon>
        <taxon>Rhabditida</taxon>
        <taxon>Rhabditina</taxon>
        <taxon>Rhabditomorpha</taxon>
        <taxon>Strongyloidea</taxon>
        <taxon>Heterorhabditidae</taxon>
        <taxon>Heterorhabditis</taxon>
    </lineage>
</organism>
<keyword evidence="3 7" id="KW-0812">Transmembrane</keyword>
<proteinExistence type="inferred from homology"/>